<dbReference type="EMBL" id="CAMPGE010026865">
    <property type="protein sequence ID" value="CAI2384526.1"/>
    <property type="molecule type" value="Genomic_DNA"/>
</dbReference>
<reference evidence="1" key="1">
    <citation type="submission" date="2023-07" db="EMBL/GenBank/DDBJ databases">
        <authorList>
            <consortium name="AG Swart"/>
            <person name="Singh M."/>
            <person name="Singh A."/>
            <person name="Seah K."/>
            <person name="Emmerich C."/>
        </authorList>
    </citation>
    <scope>NUCLEOTIDE SEQUENCE</scope>
    <source>
        <strain evidence="1">DP1</strain>
    </source>
</reference>
<accession>A0AAD1Y603</accession>
<protein>
    <submittedName>
        <fullName evidence="1">Uncharacterized protein</fullName>
    </submittedName>
</protein>
<proteinExistence type="predicted"/>
<sequence length="102" mass="11850">MGGCCSDTKVTLRDNFNFKKTRQPKESVNQVKEIEKQQKKALDYPKKRISPLDFSPDKINSFYKKNQQRDVEQLYSKRSIVETGGTGCVTKEDKSCVSIYRY</sequence>
<evidence type="ECO:0000313" key="1">
    <source>
        <dbReference type="EMBL" id="CAI2384526.1"/>
    </source>
</evidence>
<dbReference type="AlphaFoldDB" id="A0AAD1Y603"/>
<keyword evidence="2" id="KW-1185">Reference proteome</keyword>
<name>A0AAD1Y603_EUPCR</name>
<organism evidence="1 2">
    <name type="scientific">Euplotes crassus</name>
    <dbReference type="NCBI Taxonomy" id="5936"/>
    <lineage>
        <taxon>Eukaryota</taxon>
        <taxon>Sar</taxon>
        <taxon>Alveolata</taxon>
        <taxon>Ciliophora</taxon>
        <taxon>Intramacronucleata</taxon>
        <taxon>Spirotrichea</taxon>
        <taxon>Hypotrichia</taxon>
        <taxon>Euplotida</taxon>
        <taxon>Euplotidae</taxon>
        <taxon>Moneuplotes</taxon>
    </lineage>
</organism>
<gene>
    <name evidence="1" type="ORF">ECRASSUSDP1_LOCUS26059</name>
</gene>
<evidence type="ECO:0000313" key="2">
    <source>
        <dbReference type="Proteomes" id="UP001295684"/>
    </source>
</evidence>
<comment type="caution">
    <text evidence="1">The sequence shown here is derived from an EMBL/GenBank/DDBJ whole genome shotgun (WGS) entry which is preliminary data.</text>
</comment>
<dbReference type="Proteomes" id="UP001295684">
    <property type="component" value="Unassembled WGS sequence"/>
</dbReference>